<proteinExistence type="predicted"/>
<dbReference type="EMBL" id="MU842929">
    <property type="protein sequence ID" value="KAK2025804.1"/>
    <property type="molecule type" value="Genomic_DNA"/>
</dbReference>
<dbReference type="AlphaFoldDB" id="A0AAD9HDA0"/>
<evidence type="ECO:0000313" key="2">
    <source>
        <dbReference type="Proteomes" id="UP001232148"/>
    </source>
</evidence>
<reference evidence="1" key="1">
    <citation type="submission" date="2021-06" db="EMBL/GenBank/DDBJ databases">
        <title>Comparative genomics, transcriptomics and evolutionary studies reveal genomic signatures of adaptation to plant cell wall in hemibiotrophic fungi.</title>
        <authorList>
            <consortium name="DOE Joint Genome Institute"/>
            <person name="Baroncelli R."/>
            <person name="Diaz J.F."/>
            <person name="Benocci T."/>
            <person name="Peng M."/>
            <person name="Battaglia E."/>
            <person name="Haridas S."/>
            <person name="Andreopoulos W."/>
            <person name="Labutti K."/>
            <person name="Pangilinan J."/>
            <person name="Floch G.L."/>
            <person name="Makela M.R."/>
            <person name="Henrissat B."/>
            <person name="Grigoriev I.V."/>
            <person name="Crouch J.A."/>
            <person name="De Vries R.P."/>
            <person name="Sukno S.A."/>
            <person name="Thon M.R."/>
        </authorList>
    </citation>
    <scope>NUCLEOTIDE SEQUENCE</scope>
    <source>
        <strain evidence="1">MAFF235873</strain>
    </source>
</reference>
<gene>
    <name evidence="1" type="ORF">LX32DRAFT_47796</name>
</gene>
<comment type="caution">
    <text evidence="1">The sequence shown here is derived from an EMBL/GenBank/DDBJ whole genome shotgun (WGS) entry which is preliminary data.</text>
</comment>
<name>A0AAD9HDA0_9PEZI</name>
<dbReference type="Proteomes" id="UP001232148">
    <property type="component" value="Unassembled WGS sequence"/>
</dbReference>
<accession>A0AAD9HDA0</accession>
<protein>
    <submittedName>
        <fullName evidence="1">Uncharacterized protein</fullName>
    </submittedName>
</protein>
<sequence>MIPGRYCMQGAHHSSKPRLSAKCGSYVPHRFVYLAQDACCTRASGRLVQLSLSATGAGHRAGNRYVWHSIEFWPKTRQGRAAWKHGRISSTSRALTAGETTNSNPRDPVNDAQSAAVGVPLDAMGEEGLFFFLFLFCGIGGKAEEFPRWRCVAFSPA</sequence>
<organism evidence="1 2">
    <name type="scientific">Colletotrichum zoysiae</name>
    <dbReference type="NCBI Taxonomy" id="1216348"/>
    <lineage>
        <taxon>Eukaryota</taxon>
        <taxon>Fungi</taxon>
        <taxon>Dikarya</taxon>
        <taxon>Ascomycota</taxon>
        <taxon>Pezizomycotina</taxon>
        <taxon>Sordariomycetes</taxon>
        <taxon>Hypocreomycetidae</taxon>
        <taxon>Glomerellales</taxon>
        <taxon>Glomerellaceae</taxon>
        <taxon>Colletotrichum</taxon>
        <taxon>Colletotrichum graminicola species complex</taxon>
    </lineage>
</organism>
<keyword evidence="2" id="KW-1185">Reference proteome</keyword>
<evidence type="ECO:0000313" key="1">
    <source>
        <dbReference type="EMBL" id="KAK2025804.1"/>
    </source>
</evidence>